<evidence type="ECO:0000313" key="1">
    <source>
        <dbReference type="EMBL" id="OGI76077.1"/>
    </source>
</evidence>
<accession>A0A1F6W2E3</accession>
<organism evidence="1 2">
    <name type="scientific">Candidatus Nomurabacteria bacterium RIFCSPHIGHO2_02_FULL_42_19</name>
    <dbReference type="NCBI Taxonomy" id="1801756"/>
    <lineage>
        <taxon>Bacteria</taxon>
        <taxon>Candidatus Nomuraibacteriota</taxon>
    </lineage>
</organism>
<comment type="caution">
    <text evidence="1">The sequence shown here is derived from an EMBL/GenBank/DDBJ whole genome shotgun (WGS) entry which is preliminary data.</text>
</comment>
<gene>
    <name evidence="1" type="ORF">A3C67_01825</name>
</gene>
<evidence type="ECO:0000313" key="2">
    <source>
        <dbReference type="Proteomes" id="UP000179275"/>
    </source>
</evidence>
<reference evidence="1 2" key="1">
    <citation type="journal article" date="2016" name="Nat. Commun.">
        <title>Thousands of microbial genomes shed light on interconnected biogeochemical processes in an aquifer system.</title>
        <authorList>
            <person name="Anantharaman K."/>
            <person name="Brown C.T."/>
            <person name="Hug L.A."/>
            <person name="Sharon I."/>
            <person name="Castelle C.J."/>
            <person name="Probst A.J."/>
            <person name="Thomas B.C."/>
            <person name="Singh A."/>
            <person name="Wilkins M.J."/>
            <person name="Karaoz U."/>
            <person name="Brodie E.L."/>
            <person name="Williams K.H."/>
            <person name="Hubbard S.S."/>
            <person name="Banfield J.F."/>
        </authorList>
    </citation>
    <scope>NUCLEOTIDE SEQUENCE [LARGE SCALE GENOMIC DNA]</scope>
</reference>
<proteinExistence type="predicted"/>
<dbReference type="EMBL" id="MFUG01000011">
    <property type="protein sequence ID" value="OGI76077.1"/>
    <property type="molecule type" value="Genomic_DNA"/>
</dbReference>
<sequence>MIVLTIAFVVVLFSLKTSSTFKNKVPDTGLSGGLAYDKTIVKDLVNRDSDGDGMLDWEEGLWGTSPEKKDTNDDGVPDNVEIAKLKTELGQNQNEDVIQNEENLTQTDKFSRELIATMAALNQTGEMDQATIDKLGTSLALQIENSPTKKIYTLGEMKITNDNSVQAIQKYTANMDMLEKKYPMNGNATAVLQESLTLDGDIDGSVLYKLDPITQQMENIIKEMTKIEVPQKIASLHLGLTNAMQKIMENLRDIQLLDSDAIVALSAISQYEDNTTALEASVNNLRNATEKIE</sequence>
<name>A0A1F6W2E3_9BACT</name>
<protein>
    <submittedName>
        <fullName evidence="1">Uncharacterized protein</fullName>
    </submittedName>
</protein>
<dbReference type="STRING" id="1801756.A3C67_01825"/>
<dbReference type="Proteomes" id="UP000179275">
    <property type="component" value="Unassembled WGS sequence"/>
</dbReference>
<dbReference type="AlphaFoldDB" id="A0A1F6W2E3"/>